<keyword evidence="2" id="KW-1185">Reference proteome</keyword>
<reference evidence="1 2" key="1">
    <citation type="submission" date="2019-08" db="EMBL/GenBank/DDBJ databases">
        <authorList>
            <person name="Wang G."/>
            <person name="Xu Z."/>
        </authorList>
    </citation>
    <scope>NUCLEOTIDE SEQUENCE [LARGE SCALE GENOMIC DNA]</scope>
    <source>
        <strain evidence="1 2">ZX</strain>
    </source>
</reference>
<dbReference type="RefSeq" id="WP_149520806.1">
    <property type="nucleotide sequence ID" value="NZ_VTOU01000001.1"/>
</dbReference>
<protein>
    <recommendedName>
        <fullName evidence="3">DUF4365 domain-containing protein</fullName>
    </recommendedName>
</protein>
<accession>A0A5D9CCS9</accession>
<name>A0A5D9CCS9_9SPHN</name>
<evidence type="ECO:0008006" key="3">
    <source>
        <dbReference type="Google" id="ProtNLM"/>
    </source>
</evidence>
<evidence type="ECO:0000313" key="1">
    <source>
        <dbReference type="EMBL" id="TZG29146.1"/>
    </source>
</evidence>
<dbReference type="AlphaFoldDB" id="A0A5D9CCS9"/>
<dbReference type="EMBL" id="VTOU01000001">
    <property type="protein sequence ID" value="TZG29146.1"/>
    <property type="molecule type" value="Genomic_DNA"/>
</dbReference>
<gene>
    <name evidence="1" type="ORF">FYJ91_03145</name>
</gene>
<organism evidence="1 2">
    <name type="scientific">Sphingomonas montanisoli</name>
    <dbReference type="NCBI Taxonomy" id="2606412"/>
    <lineage>
        <taxon>Bacteria</taxon>
        <taxon>Pseudomonadati</taxon>
        <taxon>Pseudomonadota</taxon>
        <taxon>Alphaproteobacteria</taxon>
        <taxon>Sphingomonadales</taxon>
        <taxon>Sphingomonadaceae</taxon>
        <taxon>Sphingomonas</taxon>
    </lineage>
</organism>
<proteinExistence type="predicted"/>
<evidence type="ECO:0000313" key="2">
    <source>
        <dbReference type="Proteomes" id="UP000322077"/>
    </source>
</evidence>
<sequence length="178" mass="19921">MASIDIHSTHSTLRERIVEHVFVGEALRALWRRGITDVEVLRSEFDAHGYDLVMGRGQIVRHIQFKTGVRNKPSPVSVGSALAEKPSGCVIWISVTLELDMGPFWWFGGEPGEPLPDLSEFASPKRIGRNKEGERPLRANHRKVPARYFRRIETIDAMLETLFGPLPTGQAPVVVENG</sequence>
<dbReference type="Proteomes" id="UP000322077">
    <property type="component" value="Unassembled WGS sequence"/>
</dbReference>
<comment type="caution">
    <text evidence="1">The sequence shown here is derived from an EMBL/GenBank/DDBJ whole genome shotgun (WGS) entry which is preliminary data.</text>
</comment>